<dbReference type="Proteomes" id="UP001604277">
    <property type="component" value="Unassembled WGS sequence"/>
</dbReference>
<accession>A0ABD1QTL7</accession>
<name>A0ABD1QTL7_9LAMI</name>
<evidence type="ECO:0000256" key="1">
    <source>
        <dbReference type="SAM" id="MobiDB-lite"/>
    </source>
</evidence>
<feature type="region of interest" description="Disordered" evidence="1">
    <location>
        <begin position="1"/>
        <end position="32"/>
    </location>
</feature>
<organism evidence="2 3">
    <name type="scientific">Forsythia ovata</name>
    <dbReference type="NCBI Taxonomy" id="205694"/>
    <lineage>
        <taxon>Eukaryota</taxon>
        <taxon>Viridiplantae</taxon>
        <taxon>Streptophyta</taxon>
        <taxon>Embryophyta</taxon>
        <taxon>Tracheophyta</taxon>
        <taxon>Spermatophyta</taxon>
        <taxon>Magnoliopsida</taxon>
        <taxon>eudicotyledons</taxon>
        <taxon>Gunneridae</taxon>
        <taxon>Pentapetalae</taxon>
        <taxon>asterids</taxon>
        <taxon>lamiids</taxon>
        <taxon>Lamiales</taxon>
        <taxon>Oleaceae</taxon>
        <taxon>Forsythieae</taxon>
        <taxon>Forsythia</taxon>
    </lineage>
</organism>
<dbReference type="AlphaFoldDB" id="A0ABD1QTL7"/>
<gene>
    <name evidence="2" type="ORF">Fot_47897</name>
</gene>
<comment type="caution">
    <text evidence="2">The sequence shown here is derived from an EMBL/GenBank/DDBJ whole genome shotgun (WGS) entry which is preliminary data.</text>
</comment>
<evidence type="ECO:0000313" key="3">
    <source>
        <dbReference type="Proteomes" id="UP001604277"/>
    </source>
</evidence>
<keyword evidence="3" id="KW-1185">Reference proteome</keyword>
<feature type="compositionally biased region" description="Basic and acidic residues" evidence="1">
    <location>
        <begin position="1"/>
        <end position="12"/>
    </location>
</feature>
<evidence type="ECO:0000313" key="2">
    <source>
        <dbReference type="EMBL" id="KAL2478883.1"/>
    </source>
</evidence>
<sequence>MGTKRAEKEKTNEAGPEEGMSSKRSLRDEDDLEVLEEEDELTKKAKKSQTAFSKSPQNLAVGGDAVTIVLEEDKLPGPEGGYNHAVHIKKIFEMRSFEIGTKALNLMPSHLQRAITTVDSFWIEG</sequence>
<proteinExistence type="predicted"/>
<protein>
    <submittedName>
        <fullName evidence="2">Uncharacterized protein</fullName>
    </submittedName>
</protein>
<feature type="compositionally biased region" description="Polar residues" evidence="1">
    <location>
        <begin position="48"/>
        <end position="57"/>
    </location>
</feature>
<feature type="region of interest" description="Disordered" evidence="1">
    <location>
        <begin position="38"/>
        <end position="57"/>
    </location>
</feature>
<dbReference type="EMBL" id="JBFOLJ010000014">
    <property type="protein sequence ID" value="KAL2478883.1"/>
    <property type="molecule type" value="Genomic_DNA"/>
</dbReference>
<reference evidence="3" key="1">
    <citation type="submission" date="2024-07" db="EMBL/GenBank/DDBJ databases">
        <title>Two chromosome-level genome assemblies of Korean endemic species Abeliophyllum distichum and Forsythia ovata (Oleaceae).</title>
        <authorList>
            <person name="Jang H."/>
        </authorList>
    </citation>
    <scope>NUCLEOTIDE SEQUENCE [LARGE SCALE GENOMIC DNA]</scope>
</reference>